<feature type="region of interest" description="Disordered" evidence="1">
    <location>
        <begin position="1"/>
        <end position="25"/>
    </location>
</feature>
<evidence type="ECO:0000256" key="1">
    <source>
        <dbReference type="SAM" id="MobiDB-lite"/>
    </source>
</evidence>
<evidence type="ECO:0000313" key="2">
    <source>
        <dbReference type="EMBL" id="KAF9538490.1"/>
    </source>
</evidence>
<accession>A0A9P6JYV8</accession>
<keyword evidence="3" id="KW-1185">Reference proteome</keyword>
<name>A0A9P6JYV8_9FUNG</name>
<sequence>MESTATLASGVPQTEQTVAASRPASVEGSLLPVAADTTNSASNIAHSSAELNKAIPLQESYSPWDMPPIIQPVSSSAESKTNTGLKGFSNTNTTWPLFRSKPHPTISVPITPASHSRSNFDMAAPSTPPRNSAYSNADDSDNAMCTPTFGSGSYSRRNSAISVMALDTPPPLSLMDLESSSSHSGSSFGSIAGLGSGSQGPLTRSYEGGFSGYPFPLFSMRGDISHTLSRRSSRANSVSMESRHVRKPSEDTNMSDGGNNSGSERSRRHSPAVVPFERSVRRSALLPKPKGLLKVFSQLEEEAHHNRHEYDHERETTQVRNGNGAESGPTLMDTGGATVPRHGTPPLHLLGNMRRPSTSRLNPEQELHDFQRQQEEFNKIYQLQQLQQLSQATAHAETQPHTHPLQATLPVQESQNVEGPAHPSYLAQYTSMTSSPSSPLLAPMSTRSKRKSSTCEERFDPYHSIHLKRRAVSPSIGPLVSHRRSPSSSPARHLTGHSRSKISSLPSPSGTGSFFRHGHGPFGMVAPGMHGGVHPTGNAHGSTTTGDSIAGDGLPSNNSSSAISTTLNLQHTSRSFSELSLGMTKNQQT</sequence>
<comment type="caution">
    <text evidence="2">The sequence shown here is derived from an EMBL/GenBank/DDBJ whole genome shotgun (WGS) entry which is preliminary data.</text>
</comment>
<feature type="region of interest" description="Disordered" evidence="1">
    <location>
        <begin position="229"/>
        <end position="276"/>
    </location>
</feature>
<feature type="compositionally biased region" description="Polar residues" evidence="1">
    <location>
        <begin position="251"/>
        <end position="263"/>
    </location>
</feature>
<gene>
    <name evidence="2" type="ORF">EC957_006693</name>
</gene>
<organism evidence="2 3">
    <name type="scientific">Mortierella hygrophila</name>
    <dbReference type="NCBI Taxonomy" id="979708"/>
    <lineage>
        <taxon>Eukaryota</taxon>
        <taxon>Fungi</taxon>
        <taxon>Fungi incertae sedis</taxon>
        <taxon>Mucoromycota</taxon>
        <taxon>Mortierellomycotina</taxon>
        <taxon>Mortierellomycetes</taxon>
        <taxon>Mortierellales</taxon>
        <taxon>Mortierellaceae</taxon>
        <taxon>Mortierella</taxon>
    </lineage>
</organism>
<feature type="compositionally biased region" description="Low complexity" evidence="1">
    <location>
        <begin position="430"/>
        <end position="446"/>
    </location>
</feature>
<feature type="region of interest" description="Disordered" evidence="1">
    <location>
        <begin position="429"/>
        <end position="562"/>
    </location>
</feature>
<evidence type="ECO:0000313" key="3">
    <source>
        <dbReference type="Proteomes" id="UP000723463"/>
    </source>
</evidence>
<dbReference type="AlphaFoldDB" id="A0A9P6JYV8"/>
<feature type="region of interest" description="Disordered" evidence="1">
    <location>
        <begin position="111"/>
        <end position="139"/>
    </location>
</feature>
<feature type="compositionally biased region" description="Low complexity" evidence="1">
    <location>
        <begin position="179"/>
        <end position="190"/>
    </location>
</feature>
<feature type="region of interest" description="Disordered" evidence="1">
    <location>
        <begin position="174"/>
        <end position="200"/>
    </location>
</feature>
<dbReference type="Proteomes" id="UP000723463">
    <property type="component" value="Unassembled WGS sequence"/>
</dbReference>
<feature type="compositionally biased region" description="Basic and acidic residues" evidence="1">
    <location>
        <begin position="241"/>
        <end position="250"/>
    </location>
</feature>
<feature type="region of interest" description="Disordered" evidence="1">
    <location>
        <begin position="304"/>
        <end position="330"/>
    </location>
</feature>
<feature type="compositionally biased region" description="Polar residues" evidence="1">
    <location>
        <begin position="129"/>
        <end position="139"/>
    </location>
</feature>
<feature type="compositionally biased region" description="Basic and acidic residues" evidence="1">
    <location>
        <begin position="304"/>
        <end position="317"/>
    </location>
</feature>
<feature type="compositionally biased region" description="Polar residues" evidence="1">
    <location>
        <begin position="1"/>
        <end position="19"/>
    </location>
</feature>
<reference evidence="2" key="1">
    <citation type="journal article" date="2020" name="Fungal Divers.">
        <title>Resolving the Mortierellaceae phylogeny through synthesis of multi-gene phylogenetics and phylogenomics.</title>
        <authorList>
            <person name="Vandepol N."/>
            <person name="Liber J."/>
            <person name="Desiro A."/>
            <person name="Na H."/>
            <person name="Kennedy M."/>
            <person name="Barry K."/>
            <person name="Grigoriev I.V."/>
            <person name="Miller A.N."/>
            <person name="O'Donnell K."/>
            <person name="Stajich J.E."/>
            <person name="Bonito G."/>
        </authorList>
    </citation>
    <scope>NUCLEOTIDE SEQUENCE</scope>
    <source>
        <strain evidence="2">NRRL 2591</strain>
    </source>
</reference>
<protein>
    <submittedName>
        <fullName evidence="2">Uncharacterized protein</fullName>
    </submittedName>
</protein>
<dbReference type="EMBL" id="JAAAXW010000302">
    <property type="protein sequence ID" value="KAF9538490.1"/>
    <property type="molecule type" value="Genomic_DNA"/>
</dbReference>
<proteinExistence type="predicted"/>
<feature type="compositionally biased region" description="Basic and acidic residues" evidence="1">
    <location>
        <begin position="453"/>
        <end position="463"/>
    </location>
</feature>